<dbReference type="CDD" id="cd07041">
    <property type="entry name" value="STAS_RsbR_RsbS_like"/>
    <property type="match status" value="1"/>
</dbReference>
<dbReference type="CDD" id="cd00130">
    <property type="entry name" value="PAS"/>
    <property type="match status" value="2"/>
</dbReference>
<gene>
    <name evidence="4" type="ORF">Hgul01_01895</name>
</gene>
<evidence type="ECO:0000256" key="1">
    <source>
        <dbReference type="ARBA" id="ARBA00022553"/>
    </source>
</evidence>
<dbReference type="PANTHER" id="PTHR33745">
    <property type="entry name" value="RSBT ANTAGONIST PROTEIN RSBS-RELATED"/>
    <property type="match status" value="1"/>
</dbReference>
<dbReference type="Pfam" id="PF08448">
    <property type="entry name" value="PAS_4"/>
    <property type="match status" value="1"/>
</dbReference>
<feature type="domain" description="STAS" evidence="3">
    <location>
        <begin position="422"/>
        <end position="533"/>
    </location>
</feature>
<feature type="domain" description="PAS" evidence="2">
    <location>
        <begin position="153"/>
        <end position="220"/>
    </location>
</feature>
<dbReference type="InterPro" id="IPR036513">
    <property type="entry name" value="STAS_dom_sf"/>
</dbReference>
<organism evidence="4 5">
    <name type="scientific">Herpetosiphon gulosus</name>
    <dbReference type="NCBI Taxonomy" id="1973496"/>
    <lineage>
        <taxon>Bacteria</taxon>
        <taxon>Bacillati</taxon>
        <taxon>Chloroflexota</taxon>
        <taxon>Chloroflexia</taxon>
        <taxon>Herpetosiphonales</taxon>
        <taxon>Herpetosiphonaceae</taxon>
        <taxon>Herpetosiphon</taxon>
    </lineage>
</organism>
<dbReference type="PROSITE" id="PS50112">
    <property type="entry name" value="PAS"/>
    <property type="match status" value="1"/>
</dbReference>
<dbReference type="InterPro" id="IPR002645">
    <property type="entry name" value="STAS_dom"/>
</dbReference>
<dbReference type="Gene3D" id="3.30.450.20">
    <property type="entry name" value="PAS domain"/>
    <property type="match status" value="3"/>
</dbReference>
<evidence type="ECO:0000259" key="2">
    <source>
        <dbReference type="PROSITE" id="PS50112"/>
    </source>
</evidence>
<dbReference type="Pfam" id="PF13188">
    <property type="entry name" value="PAS_8"/>
    <property type="match status" value="1"/>
</dbReference>
<protein>
    <submittedName>
        <fullName evidence="4">Uncharacterized protein</fullName>
    </submittedName>
</protein>
<evidence type="ECO:0000259" key="3">
    <source>
        <dbReference type="PROSITE" id="PS50801"/>
    </source>
</evidence>
<dbReference type="SMART" id="SM00091">
    <property type="entry name" value="PAS"/>
    <property type="match status" value="3"/>
</dbReference>
<dbReference type="InterPro" id="IPR035965">
    <property type="entry name" value="PAS-like_dom_sf"/>
</dbReference>
<keyword evidence="1" id="KW-0597">Phosphoprotein</keyword>
<dbReference type="PANTHER" id="PTHR33745:SF3">
    <property type="entry name" value="RSBT CO-ANTAGONIST PROTEIN RSBRC"/>
    <property type="match status" value="1"/>
</dbReference>
<dbReference type="SUPFAM" id="SSF52091">
    <property type="entry name" value="SpoIIaa-like"/>
    <property type="match status" value="1"/>
</dbReference>
<dbReference type="PROSITE" id="PS50801">
    <property type="entry name" value="STAS"/>
    <property type="match status" value="1"/>
</dbReference>
<dbReference type="RefSeq" id="WP_345721707.1">
    <property type="nucleotide sequence ID" value="NZ_BAABRU010000006.1"/>
</dbReference>
<reference evidence="4 5" key="1">
    <citation type="submission" date="2024-02" db="EMBL/GenBank/DDBJ databases">
        <title>Herpetosiphon gulosus NBRC 112829.</title>
        <authorList>
            <person name="Ichikawa N."/>
            <person name="Katano-Makiyama Y."/>
            <person name="Hidaka K."/>
        </authorList>
    </citation>
    <scope>NUCLEOTIDE SEQUENCE [LARGE SCALE GENOMIC DNA]</scope>
    <source>
        <strain evidence="4 5">NBRC 112829</strain>
    </source>
</reference>
<dbReference type="InterPro" id="IPR013656">
    <property type="entry name" value="PAS_4"/>
</dbReference>
<keyword evidence="5" id="KW-1185">Reference proteome</keyword>
<accession>A0ABP9WYC8</accession>
<dbReference type="Pfam" id="PF01740">
    <property type="entry name" value="STAS"/>
    <property type="match status" value="1"/>
</dbReference>
<dbReference type="Proteomes" id="UP001428290">
    <property type="component" value="Unassembled WGS sequence"/>
</dbReference>
<comment type="caution">
    <text evidence="4">The sequence shown here is derived from an EMBL/GenBank/DDBJ whole genome shotgun (WGS) entry which is preliminary data.</text>
</comment>
<evidence type="ECO:0000313" key="5">
    <source>
        <dbReference type="Proteomes" id="UP001428290"/>
    </source>
</evidence>
<name>A0ABP9WYC8_9CHLR</name>
<dbReference type="InterPro" id="IPR051932">
    <property type="entry name" value="Bact_StressResp_Reg"/>
</dbReference>
<dbReference type="SUPFAM" id="SSF55785">
    <property type="entry name" value="PYP-like sensor domain (PAS domain)"/>
    <property type="match status" value="3"/>
</dbReference>
<dbReference type="EMBL" id="BAABRU010000006">
    <property type="protein sequence ID" value="GAA5528099.1"/>
    <property type="molecule type" value="Genomic_DNA"/>
</dbReference>
<dbReference type="NCBIfam" id="TIGR00229">
    <property type="entry name" value="sensory_box"/>
    <property type="match status" value="1"/>
</dbReference>
<sequence>MAKKNDQAGDQTPHDVQQTIDSLREQLLIYEQILDTLPDLILYKGPGSHIRYANRAFREYYGMGKQQLQDVIDADFNQPDYTQQYIRDDAQVFQTGQSLEIACEPVTHHSGEVHLFATNKHAVRNRDGAIIGTVGISRDLSKTSESSIGRTNNETRLQRIIDNVPGMVYQLLLNPDMTMSFPFVSTGSRDLYGQEPEAIMHQASIVTETMHPADRSRFHEGMLASAESLAAWHWEGLVVINGQEHWLQSASRPTKLDNGATLWDGVLLNITQQKQAEALLTRFDTILSATPDLVMIADVAGQIQYLNPAARQVVQHVLTPSAEPLTLRQLYRDAGDQTWIDQTLRHAQTHGSWMGDYHLQIAQGNQLPMHYQVLCHYDRDQQPSFYSLIAHDIRDQKQAEAERQRLHEEIIRTQQQALRDLSTPLIPIADTVVLMPLIGSVDTARAQHLMETLLDGVHTHKAHIAIVDVTGVPVMDTQVAGLLIRAATSVQLLGARVIITGIRPELAQTLVTLGVDFRAISTQSSLQQGITYAIRSLQ</sequence>
<dbReference type="Gene3D" id="3.30.750.24">
    <property type="entry name" value="STAS domain"/>
    <property type="match status" value="1"/>
</dbReference>
<proteinExistence type="predicted"/>
<dbReference type="InterPro" id="IPR000014">
    <property type="entry name" value="PAS"/>
</dbReference>
<evidence type="ECO:0000313" key="4">
    <source>
        <dbReference type="EMBL" id="GAA5528099.1"/>
    </source>
</evidence>